<evidence type="ECO:0000256" key="2">
    <source>
        <dbReference type="ARBA" id="ARBA00022448"/>
    </source>
</evidence>
<gene>
    <name evidence="7" type="ORF">CJ255_12170</name>
</gene>
<comment type="similarity">
    <text evidence="1 4">Belongs to the PstS family.</text>
</comment>
<dbReference type="AlphaFoldDB" id="A0A2A6RIK5"/>
<evidence type="ECO:0000256" key="1">
    <source>
        <dbReference type="ARBA" id="ARBA00008725"/>
    </source>
</evidence>
<dbReference type="PANTHER" id="PTHR30570">
    <property type="entry name" value="PERIPLASMIC PHOSPHATE BINDING COMPONENT OF PHOSPHATE ABC TRANSPORTER"/>
    <property type="match status" value="1"/>
</dbReference>
<dbReference type="InterPro" id="IPR011862">
    <property type="entry name" value="Phos-bd"/>
</dbReference>
<feature type="chain" id="PRO_5027142949" description="Phosphate-binding protein" evidence="4">
    <location>
        <begin position="28"/>
        <end position="370"/>
    </location>
</feature>
<dbReference type="PROSITE" id="PS51257">
    <property type="entry name" value="PROKAR_LIPOPROTEIN"/>
    <property type="match status" value="1"/>
</dbReference>
<proteinExistence type="inferred from homology"/>
<feature type="compositionally biased region" description="Low complexity" evidence="5">
    <location>
        <begin position="34"/>
        <end position="45"/>
    </location>
</feature>
<feature type="signal peptide" evidence="4">
    <location>
        <begin position="1"/>
        <end position="27"/>
    </location>
</feature>
<keyword evidence="2 4" id="KW-0813">Transport</keyword>
<dbReference type="Pfam" id="PF12849">
    <property type="entry name" value="PBP_like_2"/>
    <property type="match status" value="1"/>
</dbReference>
<feature type="domain" description="PBP" evidence="6">
    <location>
        <begin position="66"/>
        <end position="314"/>
    </location>
</feature>
<reference evidence="8" key="1">
    <citation type="submission" date="2017-08" db="EMBL/GenBank/DDBJ databases">
        <authorList>
            <person name="Grouzdev D.S."/>
            <person name="Gaisin V.A."/>
            <person name="Rysina M.S."/>
            <person name="Gorlenko V.M."/>
        </authorList>
    </citation>
    <scope>NUCLEOTIDE SEQUENCE [LARGE SCALE GENOMIC DNA]</scope>
    <source>
        <strain evidence="8">Kir15-3F</strain>
    </source>
</reference>
<dbReference type="EMBL" id="NQWI01000052">
    <property type="protein sequence ID" value="PDW02773.1"/>
    <property type="molecule type" value="Genomic_DNA"/>
</dbReference>
<dbReference type="InterPro" id="IPR050811">
    <property type="entry name" value="Phosphate_ABC_transporter"/>
</dbReference>
<evidence type="ECO:0000256" key="5">
    <source>
        <dbReference type="SAM" id="MobiDB-lite"/>
    </source>
</evidence>
<dbReference type="OrthoDB" id="9790048at2"/>
<dbReference type="SUPFAM" id="SSF53850">
    <property type="entry name" value="Periplasmic binding protein-like II"/>
    <property type="match status" value="1"/>
</dbReference>
<keyword evidence="3 4" id="KW-0732">Signal</keyword>
<name>A0A2A6RIK5_9CHLR</name>
<sequence length="370" mass="39907">MLQPRAAFCLLLLVTILLAACSSAPVAAPPPDAAPDAPTATRSVPTPEPTSEPTPLPTVAALVGLQGEVRIDGSSTVFPITEHATRRFRELAPEVDVSLGVSGSGGGFARFCGGETDISGASRPMKPEEIERCAANDIAFIHLPLAYDGISVVVSADNDWVECLTVEELGFMWAPEAEEVVTSWRMVRPEWPDQPLLLRAPGHDSGTYDYFTAATVGQEGVSRLDFIGSEDDYLIAQDVLEDPGALGFFGYAYLAEYGDLLRGVAIDPGTGCVAPSVETIVDGSYQPLSRPLFLYVRADSLDRPEVAAFVQFYLEHAKEFIELARYVPLPPRAYSLAMDRLERRVTGSIFAEGVQLGVSIEELLSIEPEE</sequence>
<feature type="compositionally biased region" description="Pro residues" evidence="5">
    <location>
        <begin position="46"/>
        <end position="56"/>
    </location>
</feature>
<comment type="caution">
    <text evidence="7">The sequence shown here is derived from an EMBL/GenBank/DDBJ whole genome shotgun (WGS) entry which is preliminary data.</text>
</comment>
<dbReference type="GO" id="GO:0006817">
    <property type="term" value="P:phosphate ion transport"/>
    <property type="evidence" value="ECO:0007669"/>
    <property type="project" value="UniProtKB-UniRule"/>
</dbReference>
<evidence type="ECO:0000256" key="4">
    <source>
        <dbReference type="RuleBase" id="RU367119"/>
    </source>
</evidence>
<evidence type="ECO:0000313" key="7">
    <source>
        <dbReference type="EMBL" id="PDW02773.1"/>
    </source>
</evidence>
<dbReference type="Proteomes" id="UP000220527">
    <property type="component" value="Unassembled WGS sequence"/>
</dbReference>
<keyword evidence="8" id="KW-1185">Reference proteome</keyword>
<organism evidence="7 8">
    <name type="scientific">Candidatus Viridilinea mediisalina</name>
    <dbReference type="NCBI Taxonomy" id="2024553"/>
    <lineage>
        <taxon>Bacteria</taxon>
        <taxon>Bacillati</taxon>
        <taxon>Chloroflexota</taxon>
        <taxon>Chloroflexia</taxon>
        <taxon>Chloroflexales</taxon>
        <taxon>Chloroflexineae</taxon>
        <taxon>Oscillochloridaceae</taxon>
        <taxon>Candidatus Viridilinea</taxon>
    </lineage>
</organism>
<keyword evidence="4" id="KW-0592">Phosphate transport</keyword>
<dbReference type="NCBIfam" id="TIGR02136">
    <property type="entry name" value="ptsS_2"/>
    <property type="match status" value="1"/>
</dbReference>
<evidence type="ECO:0000313" key="8">
    <source>
        <dbReference type="Proteomes" id="UP000220527"/>
    </source>
</evidence>
<dbReference type="RefSeq" id="WP_097644377.1">
    <property type="nucleotide sequence ID" value="NZ_NQWI01000052.1"/>
</dbReference>
<dbReference type="PANTHER" id="PTHR30570:SF1">
    <property type="entry name" value="PHOSPHATE-BINDING PROTEIN PSTS"/>
    <property type="match status" value="1"/>
</dbReference>
<accession>A0A2A6RIK5</accession>
<feature type="region of interest" description="Disordered" evidence="5">
    <location>
        <begin position="28"/>
        <end position="56"/>
    </location>
</feature>
<evidence type="ECO:0000256" key="3">
    <source>
        <dbReference type="ARBA" id="ARBA00022729"/>
    </source>
</evidence>
<dbReference type="InterPro" id="IPR024370">
    <property type="entry name" value="PBP_domain"/>
</dbReference>
<evidence type="ECO:0000259" key="6">
    <source>
        <dbReference type="Pfam" id="PF12849"/>
    </source>
</evidence>
<protein>
    <recommendedName>
        <fullName evidence="4">Phosphate-binding protein</fullName>
    </recommendedName>
</protein>
<dbReference type="CDD" id="cd13654">
    <property type="entry name" value="PBP2_phosphate_like_2"/>
    <property type="match status" value="1"/>
</dbReference>
<dbReference type="Gene3D" id="3.40.190.10">
    <property type="entry name" value="Periplasmic binding protein-like II"/>
    <property type="match status" value="2"/>
</dbReference>
<comment type="function">
    <text evidence="4">Involved in the system for phosphate transport across the cytoplasmic membrane.</text>
</comment>
<dbReference type="GO" id="GO:0042301">
    <property type="term" value="F:phosphate ion binding"/>
    <property type="evidence" value="ECO:0007669"/>
    <property type="project" value="UniProtKB-UniRule"/>
</dbReference>